<reference evidence="2 3" key="1">
    <citation type="submission" date="2022-03" db="EMBL/GenBank/DDBJ databases">
        <authorList>
            <person name="Nunn A."/>
            <person name="Chopra R."/>
            <person name="Nunn A."/>
            <person name="Contreras Garrido A."/>
        </authorList>
    </citation>
    <scope>NUCLEOTIDE SEQUENCE [LARGE SCALE GENOMIC DNA]</scope>
</reference>
<evidence type="ECO:0000256" key="1">
    <source>
        <dbReference type="SAM" id="MobiDB-lite"/>
    </source>
</evidence>
<organism evidence="2 3">
    <name type="scientific">Thlaspi arvense</name>
    <name type="common">Field penny-cress</name>
    <dbReference type="NCBI Taxonomy" id="13288"/>
    <lineage>
        <taxon>Eukaryota</taxon>
        <taxon>Viridiplantae</taxon>
        <taxon>Streptophyta</taxon>
        <taxon>Embryophyta</taxon>
        <taxon>Tracheophyta</taxon>
        <taxon>Spermatophyta</taxon>
        <taxon>Magnoliopsida</taxon>
        <taxon>eudicotyledons</taxon>
        <taxon>Gunneridae</taxon>
        <taxon>Pentapetalae</taxon>
        <taxon>rosids</taxon>
        <taxon>malvids</taxon>
        <taxon>Brassicales</taxon>
        <taxon>Brassicaceae</taxon>
        <taxon>Thlaspideae</taxon>
        <taxon>Thlaspi</taxon>
    </lineage>
</organism>
<sequence>SSQVCIFKIVSPTKGWRKILEKLFNTINDLNFTIDKRSKTVYVYGKVDPQKILEKITKAGQKAEIIWSDDKSKKPVENRRNHFMEQEFMNAPPNGFSSHHQQQQISYPPQRNHHHHQQQQWSHPQPNFQQQNQWSYHQPNMMNQFQLPPQSYALPAPYIQQLHPQPAPPPPYTYQPKEPVAKSFPPTPPPPKNFVMGDLQCTIM</sequence>
<dbReference type="SUPFAM" id="SSF55008">
    <property type="entry name" value="HMA, heavy metal-associated domain"/>
    <property type="match status" value="1"/>
</dbReference>
<feature type="compositionally biased region" description="Polar residues" evidence="1">
    <location>
        <begin position="95"/>
        <end position="107"/>
    </location>
</feature>
<dbReference type="InterPro" id="IPR036163">
    <property type="entry name" value="HMA_dom_sf"/>
</dbReference>
<name>A0AAU9T502_THLAR</name>
<evidence type="ECO:0000313" key="2">
    <source>
        <dbReference type="EMBL" id="CAH2077456.1"/>
    </source>
</evidence>
<proteinExistence type="predicted"/>
<gene>
    <name evidence="2" type="ORF">TAV2_LOCUS24355</name>
</gene>
<evidence type="ECO:0000313" key="3">
    <source>
        <dbReference type="Proteomes" id="UP000836841"/>
    </source>
</evidence>
<feature type="region of interest" description="Disordered" evidence="1">
    <location>
        <begin position="89"/>
        <end position="130"/>
    </location>
</feature>
<keyword evidence="3" id="KW-1185">Reference proteome</keyword>
<feature type="region of interest" description="Disordered" evidence="1">
    <location>
        <begin position="160"/>
        <end position="195"/>
    </location>
</feature>
<protein>
    <submittedName>
        <fullName evidence="2">Uncharacterized protein</fullName>
    </submittedName>
</protein>
<dbReference type="EMBL" id="OU466863">
    <property type="protein sequence ID" value="CAH2077456.1"/>
    <property type="molecule type" value="Genomic_DNA"/>
</dbReference>
<dbReference type="AlphaFoldDB" id="A0AAU9T502"/>
<dbReference type="GO" id="GO:0046872">
    <property type="term" value="F:metal ion binding"/>
    <property type="evidence" value="ECO:0007669"/>
    <property type="project" value="InterPro"/>
</dbReference>
<accession>A0AAU9T502</accession>
<dbReference type="Proteomes" id="UP000836841">
    <property type="component" value="Chromosome 7"/>
</dbReference>
<feature type="compositionally biased region" description="Low complexity" evidence="1">
    <location>
        <begin position="118"/>
        <end position="130"/>
    </location>
</feature>
<feature type="non-terminal residue" evidence="2">
    <location>
        <position position="1"/>
    </location>
</feature>